<organism evidence="1 2">
    <name type="scientific">Vigna unguiculata</name>
    <name type="common">Cowpea</name>
    <dbReference type="NCBI Taxonomy" id="3917"/>
    <lineage>
        <taxon>Eukaryota</taxon>
        <taxon>Viridiplantae</taxon>
        <taxon>Streptophyta</taxon>
        <taxon>Embryophyta</taxon>
        <taxon>Tracheophyta</taxon>
        <taxon>Spermatophyta</taxon>
        <taxon>Magnoliopsida</taxon>
        <taxon>eudicotyledons</taxon>
        <taxon>Gunneridae</taxon>
        <taxon>Pentapetalae</taxon>
        <taxon>rosids</taxon>
        <taxon>fabids</taxon>
        <taxon>Fabales</taxon>
        <taxon>Fabaceae</taxon>
        <taxon>Papilionoideae</taxon>
        <taxon>50 kb inversion clade</taxon>
        <taxon>NPAAA clade</taxon>
        <taxon>indigoferoid/millettioid clade</taxon>
        <taxon>Phaseoleae</taxon>
        <taxon>Vigna</taxon>
    </lineage>
</organism>
<proteinExistence type="predicted"/>
<keyword evidence="2" id="KW-1185">Reference proteome</keyword>
<gene>
    <name evidence="1" type="ORF">DEO72_LG6g581</name>
</gene>
<name>A0A4D6M7M6_VIGUN</name>
<accession>A0A4D6M7M6</accession>
<dbReference type="EMBL" id="CP039350">
    <property type="protein sequence ID" value="QCD95884.1"/>
    <property type="molecule type" value="Genomic_DNA"/>
</dbReference>
<evidence type="ECO:0000313" key="2">
    <source>
        <dbReference type="Proteomes" id="UP000501690"/>
    </source>
</evidence>
<reference evidence="1 2" key="1">
    <citation type="submission" date="2019-04" db="EMBL/GenBank/DDBJ databases">
        <title>An improved genome assembly and genetic linkage map for asparagus bean, Vigna unguiculata ssp. sesquipedialis.</title>
        <authorList>
            <person name="Xia Q."/>
            <person name="Zhang R."/>
            <person name="Dong Y."/>
        </authorList>
    </citation>
    <scope>NUCLEOTIDE SEQUENCE [LARGE SCALE GENOMIC DNA]</scope>
    <source>
        <tissue evidence="1">Leaf</tissue>
    </source>
</reference>
<evidence type="ECO:0000313" key="1">
    <source>
        <dbReference type="EMBL" id="QCD95884.1"/>
    </source>
</evidence>
<dbReference type="Proteomes" id="UP000501690">
    <property type="component" value="Linkage Group LG6"/>
</dbReference>
<dbReference type="AlphaFoldDB" id="A0A4D6M7M6"/>
<sequence>MRNRRKENEKVKKKIQAIEKSRLFKQSFSIPPKLLQFRVNEPQRDDDDTLDHTYHFFCVLSDPNSLSDPLSL</sequence>
<protein>
    <submittedName>
        <fullName evidence="1">Uncharacterized protein</fullName>
    </submittedName>
</protein>